<dbReference type="Proteomes" id="UP000628710">
    <property type="component" value="Unassembled WGS sequence"/>
</dbReference>
<protein>
    <submittedName>
        <fullName evidence="1">Uncharacterized protein</fullName>
    </submittedName>
</protein>
<comment type="caution">
    <text evidence="1">The sequence shown here is derived from an EMBL/GenBank/DDBJ whole genome shotgun (WGS) entry which is preliminary data.</text>
</comment>
<name>A0A934JNW4_9GAMM</name>
<gene>
    <name evidence="1" type="ORF">I8J31_16355</name>
</gene>
<dbReference type="RefSeq" id="WP_199469656.1">
    <property type="nucleotide sequence ID" value="NZ_JAEMNX010000022.1"/>
</dbReference>
<organism evidence="1 2">
    <name type="scientific">Marinomonas transparens</name>
    <dbReference type="NCBI Taxonomy" id="2795388"/>
    <lineage>
        <taxon>Bacteria</taxon>
        <taxon>Pseudomonadati</taxon>
        <taxon>Pseudomonadota</taxon>
        <taxon>Gammaproteobacteria</taxon>
        <taxon>Oceanospirillales</taxon>
        <taxon>Oceanospirillaceae</taxon>
        <taxon>Marinomonas</taxon>
    </lineage>
</organism>
<proteinExistence type="predicted"/>
<dbReference type="EMBL" id="JAEMNX010000022">
    <property type="protein sequence ID" value="MBJ7539251.1"/>
    <property type="molecule type" value="Genomic_DNA"/>
</dbReference>
<accession>A0A934JNW4</accession>
<evidence type="ECO:0000313" key="2">
    <source>
        <dbReference type="Proteomes" id="UP000628710"/>
    </source>
</evidence>
<dbReference type="AlphaFoldDB" id="A0A934JNW4"/>
<sequence length="129" mass="14170">MKATRKSWTEDTAKNLCGSCGEDVETIKKEVNEGVSHLYHLEGENVDLWVVTRGESFPEGSQLVILCVGGKGMKEVGPFLIDQARAFGFASIRYHTKNPAVHRLYCGYGFGGVEQERVYKVDIGGADGQ</sequence>
<evidence type="ECO:0000313" key="1">
    <source>
        <dbReference type="EMBL" id="MBJ7539251.1"/>
    </source>
</evidence>
<reference evidence="1" key="1">
    <citation type="submission" date="2020-12" db="EMBL/GenBank/DDBJ databases">
        <title>Marinomonas arctica sp. nov., a psychrotolerant bacterium isolated from the Arctic.</title>
        <authorList>
            <person name="Zhang Y."/>
        </authorList>
    </citation>
    <scope>NUCLEOTIDE SEQUENCE</scope>
    <source>
        <strain evidence="1">C1424</strain>
    </source>
</reference>
<keyword evidence="2" id="KW-1185">Reference proteome</keyword>